<dbReference type="RefSeq" id="WP_386835651.1">
    <property type="nucleotide sequence ID" value="NZ_JBHUNP010000001.1"/>
</dbReference>
<dbReference type="PANTHER" id="PTHR35011">
    <property type="entry name" value="2,3-DIKETO-L-GULONATE TRAP TRANSPORTER SMALL PERMEASE PROTEIN YIAM"/>
    <property type="match status" value="1"/>
</dbReference>
<dbReference type="InterPro" id="IPR007387">
    <property type="entry name" value="TRAP_DctQ"/>
</dbReference>
<evidence type="ECO:0000256" key="6">
    <source>
        <dbReference type="ARBA" id="ARBA00022989"/>
    </source>
</evidence>
<protein>
    <recommendedName>
        <fullName evidence="9">TRAP transporter small permease protein</fullName>
    </recommendedName>
</protein>
<keyword evidence="4 9" id="KW-0997">Cell inner membrane</keyword>
<dbReference type="PANTHER" id="PTHR35011:SF2">
    <property type="entry name" value="2,3-DIKETO-L-GULONATE TRAP TRANSPORTER SMALL PERMEASE PROTEIN YIAM"/>
    <property type="match status" value="1"/>
</dbReference>
<dbReference type="EMBL" id="JBHUNP010000001">
    <property type="protein sequence ID" value="MFD2648867.1"/>
    <property type="molecule type" value="Genomic_DNA"/>
</dbReference>
<keyword evidence="2 9" id="KW-0813">Transport</keyword>
<evidence type="ECO:0000256" key="7">
    <source>
        <dbReference type="ARBA" id="ARBA00023136"/>
    </source>
</evidence>
<evidence type="ECO:0000259" key="10">
    <source>
        <dbReference type="Pfam" id="PF04290"/>
    </source>
</evidence>
<evidence type="ECO:0000256" key="3">
    <source>
        <dbReference type="ARBA" id="ARBA00022475"/>
    </source>
</evidence>
<keyword evidence="3" id="KW-1003">Cell membrane</keyword>
<feature type="domain" description="Tripartite ATP-independent periplasmic transporters DctQ component" evidence="10">
    <location>
        <begin position="1"/>
        <end position="129"/>
    </location>
</feature>
<keyword evidence="5 9" id="KW-0812">Transmembrane</keyword>
<comment type="similarity">
    <text evidence="8 9">Belongs to the TRAP transporter small permease family.</text>
</comment>
<evidence type="ECO:0000256" key="4">
    <source>
        <dbReference type="ARBA" id="ARBA00022519"/>
    </source>
</evidence>
<comment type="function">
    <text evidence="9">Part of the tripartite ATP-independent periplasmic (TRAP) transport system.</text>
</comment>
<keyword evidence="6 9" id="KW-1133">Transmembrane helix</keyword>
<evidence type="ECO:0000256" key="2">
    <source>
        <dbReference type="ARBA" id="ARBA00022448"/>
    </source>
</evidence>
<sequence>MTGMVFVNVVLRYGFNSGLVISEEMSRFFFVWLTFIGAVLAFAENGHLGVETLVRMFGRRGRIICMALTNILILFCVAVLFWGNWQQWPINATMRSPVAGMPLAYVYGVTFFTAVGVGVIAIWRLFKIVTGRTTEAEIAQFVGDYDTIDALVERGE</sequence>
<accession>A0ABW5QMR4</accession>
<evidence type="ECO:0000256" key="9">
    <source>
        <dbReference type="RuleBase" id="RU369079"/>
    </source>
</evidence>
<proteinExistence type="inferred from homology"/>
<evidence type="ECO:0000256" key="5">
    <source>
        <dbReference type="ARBA" id="ARBA00022692"/>
    </source>
</evidence>
<dbReference type="Pfam" id="PF04290">
    <property type="entry name" value="DctQ"/>
    <property type="match status" value="1"/>
</dbReference>
<comment type="subunit">
    <text evidence="9">The complex comprises the extracytoplasmic solute receptor protein and the two transmembrane proteins.</text>
</comment>
<reference evidence="12" key="1">
    <citation type="journal article" date="2019" name="Int. J. Syst. Evol. Microbiol.">
        <title>The Global Catalogue of Microorganisms (GCM) 10K type strain sequencing project: providing services to taxonomists for standard genome sequencing and annotation.</title>
        <authorList>
            <consortium name="The Broad Institute Genomics Platform"/>
            <consortium name="The Broad Institute Genome Sequencing Center for Infectious Disease"/>
            <person name="Wu L."/>
            <person name="Ma J."/>
        </authorList>
    </citation>
    <scope>NUCLEOTIDE SEQUENCE [LARGE SCALE GENOMIC DNA]</scope>
    <source>
        <strain evidence="12">CCM 7427</strain>
    </source>
</reference>
<feature type="transmembrane region" description="Helical" evidence="9">
    <location>
        <begin position="25"/>
        <end position="43"/>
    </location>
</feature>
<feature type="transmembrane region" description="Helical" evidence="9">
    <location>
        <begin position="63"/>
        <end position="85"/>
    </location>
</feature>
<dbReference type="Proteomes" id="UP001597521">
    <property type="component" value="Unassembled WGS sequence"/>
</dbReference>
<comment type="caution">
    <text evidence="9">Lacks conserved residue(s) required for the propagation of feature annotation.</text>
</comment>
<comment type="caution">
    <text evidence="11">The sequence shown here is derived from an EMBL/GenBank/DDBJ whole genome shotgun (WGS) entry which is preliminary data.</text>
</comment>
<name>A0ABW5QMR4_9HYPH</name>
<evidence type="ECO:0000256" key="8">
    <source>
        <dbReference type="ARBA" id="ARBA00038436"/>
    </source>
</evidence>
<keyword evidence="7 9" id="KW-0472">Membrane</keyword>
<comment type="subcellular location">
    <subcellularLocation>
        <location evidence="1 9">Cell inner membrane</location>
        <topology evidence="1 9">Multi-pass membrane protein</topology>
    </subcellularLocation>
</comment>
<feature type="transmembrane region" description="Helical" evidence="9">
    <location>
        <begin position="105"/>
        <end position="126"/>
    </location>
</feature>
<evidence type="ECO:0000256" key="1">
    <source>
        <dbReference type="ARBA" id="ARBA00004429"/>
    </source>
</evidence>
<keyword evidence="12" id="KW-1185">Reference proteome</keyword>
<dbReference type="InterPro" id="IPR055348">
    <property type="entry name" value="DctQ"/>
</dbReference>
<evidence type="ECO:0000313" key="11">
    <source>
        <dbReference type="EMBL" id="MFD2648867.1"/>
    </source>
</evidence>
<organism evidence="11 12">
    <name type="scientific">Devosia albogilva</name>
    <dbReference type="NCBI Taxonomy" id="429726"/>
    <lineage>
        <taxon>Bacteria</taxon>
        <taxon>Pseudomonadati</taxon>
        <taxon>Pseudomonadota</taxon>
        <taxon>Alphaproteobacteria</taxon>
        <taxon>Hyphomicrobiales</taxon>
        <taxon>Devosiaceae</taxon>
        <taxon>Devosia</taxon>
    </lineage>
</organism>
<gene>
    <name evidence="11" type="ORF">ACFSX5_13840</name>
</gene>
<evidence type="ECO:0000313" key="12">
    <source>
        <dbReference type="Proteomes" id="UP001597521"/>
    </source>
</evidence>